<dbReference type="Pfam" id="PF03358">
    <property type="entry name" value="FMN_red"/>
    <property type="match status" value="1"/>
</dbReference>
<proteinExistence type="predicted"/>
<evidence type="ECO:0000313" key="5">
    <source>
        <dbReference type="Proteomes" id="UP000033115"/>
    </source>
</evidence>
<dbReference type="InterPro" id="IPR005025">
    <property type="entry name" value="FMN_Rdtase-like_dom"/>
</dbReference>
<dbReference type="RefSeq" id="WP_029160261.1">
    <property type="nucleotide sequence ID" value="NZ_CP009933.1"/>
</dbReference>
<organism evidence="4 5">
    <name type="scientific">Clostridium scatologenes</name>
    <dbReference type="NCBI Taxonomy" id="1548"/>
    <lineage>
        <taxon>Bacteria</taxon>
        <taxon>Bacillati</taxon>
        <taxon>Bacillota</taxon>
        <taxon>Clostridia</taxon>
        <taxon>Eubacteriales</taxon>
        <taxon>Clostridiaceae</taxon>
        <taxon>Clostridium</taxon>
    </lineage>
</organism>
<dbReference type="Proteomes" id="UP000033115">
    <property type="component" value="Chromosome"/>
</dbReference>
<evidence type="ECO:0000313" key="4">
    <source>
        <dbReference type="EMBL" id="AKA69499.1"/>
    </source>
</evidence>
<evidence type="ECO:0000259" key="3">
    <source>
        <dbReference type="Pfam" id="PF03358"/>
    </source>
</evidence>
<evidence type="ECO:0000256" key="1">
    <source>
        <dbReference type="ARBA" id="ARBA00022630"/>
    </source>
</evidence>
<dbReference type="PANTHER" id="PTHR43278:SF2">
    <property type="entry name" value="IRON-SULFUR FLAVOPROTEIN"/>
    <property type="match status" value="1"/>
</dbReference>
<gene>
    <name evidence="4" type="ORF">CSCA_2374</name>
</gene>
<keyword evidence="2" id="KW-0288">FMN</keyword>
<feature type="domain" description="NADPH-dependent FMN reductase-like" evidence="3">
    <location>
        <begin position="1"/>
        <end position="107"/>
    </location>
</feature>
<dbReference type="HOGENOM" id="CLU_050993_2_0_9"/>
<dbReference type="PANTHER" id="PTHR43278">
    <property type="entry name" value="NAD(P)H-DEPENDENT FMN-CONTAINING OXIDOREDUCTASE YWQN-RELATED"/>
    <property type="match status" value="1"/>
</dbReference>
<dbReference type="InterPro" id="IPR051796">
    <property type="entry name" value="ISF_SsuE-like"/>
</dbReference>
<reference evidence="4 5" key="1">
    <citation type="journal article" date="2015" name="J. Biotechnol.">
        <title>Complete genome sequence of a malodorant-producing acetogen, Clostridium scatologenes ATCC 25775(T).</title>
        <authorList>
            <person name="Zhu Z."/>
            <person name="Guo T."/>
            <person name="Zheng H."/>
            <person name="Song T."/>
            <person name="Ouyang P."/>
            <person name="Xie J."/>
        </authorList>
    </citation>
    <scope>NUCLEOTIDE SEQUENCE [LARGE SCALE GENOMIC DNA]</scope>
    <source>
        <strain evidence="4 5">ATCC 25775</strain>
    </source>
</reference>
<dbReference type="AlphaFoldDB" id="A0A0E3JZ48"/>
<dbReference type="KEGG" id="csq:CSCA_2374"/>
<dbReference type="SUPFAM" id="SSF52218">
    <property type="entry name" value="Flavoproteins"/>
    <property type="match status" value="1"/>
</dbReference>
<protein>
    <submittedName>
        <fullName evidence="4">NADPH-dependent FMN reductase</fullName>
    </submittedName>
</protein>
<dbReference type="InterPro" id="IPR029039">
    <property type="entry name" value="Flavoprotein-like_sf"/>
</dbReference>
<dbReference type="Gene3D" id="3.40.50.360">
    <property type="match status" value="1"/>
</dbReference>
<keyword evidence="5" id="KW-1185">Reference proteome</keyword>
<accession>A0A0E3JZ48</accession>
<evidence type="ECO:0000256" key="2">
    <source>
        <dbReference type="ARBA" id="ARBA00022643"/>
    </source>
</evidence>
<keyword evidence="1" id="KW-0285">Flavoprotein</keyword>
<dbReference type="GO" id="GO:0016491">
    <property type="term" value="F:oxidoreductase activity"/>
    <property type="evidence" value="ECO:0007669"/>
    <property type="project" value="InterPro"/>
</dbReference>
<name>A0A0E3JZ48_CLOSL</name>
<sequence length="224" mass="25420">MKVIAINGSPRKNHNTATLLNKVLEGAASQGAETKIIHLYDLNFKGCISCFACKLKGGKNYGKCALVDDLASVLKKLYTADAIVLGSPIYLGNITGETRSFMERLFFPLVEYSDSPTLLPKNIPTALIYTMNISEEKMKNICLDKYLESNELLFKKFFGKCKILYCTDTYQFNDYSKVVSDKFDHEKKLKRHKEIFPKDCAKAFDIGIEFANYKIQEVDVNEFN</sequence>
<dbReference type="STRING" id="1548.CSCA_2374"/>
<dbReference type="EMBL" id="CP009933">
    <property type="protein sequence ID" value="AKA69499.1"/>
    <property type="molecule type" value="Genomic_DNA"/>
</dbReference>